<evidence type="ECO:0000313" key="6">
    <source>
        <dbReference type="Proteomes" id="UP000285266"/>
    </source>
</evidence>
<dbReference type="NCBIfam" id="TIGR00350">
    <property type="entry name" value="lytR_cpsA_psr"/>
    <property type="match status" value="1"/>
</dbReference>
<evidence type="ECO:0000313" key="5">
    <source>
        <dbReference type="EMBL" id="ROT87261.1"/>
    </source>
</evidence>
<feature type="compositionally biased region" description="Low complexity" evidence="2">
    <location>
        <begin position="62"/>
        <end position="94"/>
    </location>
</feature>
<evidence type="ECO:0000256" key="2">
    <source>
        <dbReference type="SAM" id="MobiDB-lite"/>
    </source>
</evidence>
<dbReference type="EMBL" id="QRAJ01000002">
    <property type="protein sequence ID" value="ROT87261.1"/>
    <property type="molecule type" value="Genomic_DNA"/>
</dbReference>
<dbReference type="PANTHER" id="PTHR33392">
    <property type="entry name" value="POLYISOPRENYL-TEICHOIC ACID--PEPTIDOGLYCAN TEICHOIC ACID TRANSFERASE TAGU"/>
    <property type="match status" value="1"/>
</dbReference>
<keyword evidence="3" id="KW-1133">Transmembrane helix</keyword>
<reference evidence="5 6" key="1">
    <citation type="submission" date="2018-07" db="EMBL/GenBank/DDBJ databases">
        <title>The role of parmesan cheese in vectoring bovine microbiota.</title>
        <authorList>
            <person name="Lugli G.A."/>
            <person name="Milani C."/>
        </authorList>
    </citation>
    <scope>NUCLEOTIDE SEQUENCE [LARGE SCALE GENOMIC DNA]</scope>
    <source>
        <strain evidence="5 6">BMONG18</strain>
    </source>
</reference>
<feature type="domain" description="Cell envelope-related transcriptional attenuator" evidence="4">
    <location>
        <begin position="178"/>
        <end position="319"/>
    </location>
</feature>
<feature type="compositionally biased region" description="Low complexity" evidence="2">
    <location>
        <begin position="1"/>
        <end position="50"/>
    </location>
</feature>
<name>A0A423UEY7_9BIFI</name>
<protein>
    <submittedName>
        <fullName evidence="5">Cell envelope-like transcriptional attenuator</fullName>
    </submittedName>
</protein>
<dbReference type="Pfam" id="PF03816">
    <property type="entry name" value="LytR_cpsA_psr"/>
    <property type="match status" value="1"/>
</dbReference>
<dbReference type="PANTHER" id="PTHR33392:SF6">
    <property type="entry name" value="POLYISOPRENYL-TEICHOIC ACID--PEPTIDOGLYCAN TEICHOIC ACID TRANSFERASE TAGU"/>
    <property type="match status" value="1"/>
</dbReference>
<dbReference type="InterPro" id="IPR004474">
    <property type="entry name" value="LytR_CpsA_psr"/>
</dbReference>
<dbReference type="Proteomes" id="UP000285266">
    <property type="component" value="Unassembled WGS sequence"/>
</dbReference>
<dbReference type="RefSeq" id="WP_244924769.1">
    <property type="nucleotide sequence ID" value="NZ_QRAJ01000002.1"/>
</dbReference>
<evidence type="ECO:0000256" key="3">
    <source>
        <dbReference type="SAM" id="Phobius"/>
    </source>
</evidence>
<dbReference type="Gene3D" id="3.40.630.190">
    <property type="entry name" value="LCP protein"/>
    <property type="match status" value="1"/>
</dbReference>
<proteinExistence type="inferred from homology"/>
<comment type="similarity">
    <text evidence="1">Belongs to the LytR/CpsA/Psr (LCP) family.</text>
</comment>
<feature type="region of interest" description="Disordered" evidence="2">
    <location>
        <begin position="1"/>
        <end position="106"/>
    </location>
</feature>
<dbReference type="InterPro" id="IPR050922">
    <property type="entry name" value="LytR/CpsA/Psr_CW_biosynth"/>
</dbReference>
<evidence type="ECO:0000256" key="1">
    <source>
        <dbReference type="ARBA" id="ARBA00006068"/>
    </source>
</evidence>
<feature type="transmembrane region" description="Helical" evidence="3">
    <location>
        <begin position="114"/>
        <end position="136"/>
    </location>
</feature>
<dbReference type="AlphaFoldDB" id="A0A423UEY7"/>
<keyword evidence="3" id="KW-0472">Membrane</keyword>
<sequence length="422" mass="44262">MPSVSASPLRRSATASSRSASSASALPQGRTASGPSTPSSFTPTSRARSSQSDQPRAHTPYADRGAARSTAGRTRIVAPVSSVASSRSSAPSMPLAHSGAMARSVKPRRRHHRLLTAFIILAAALALALFGAWNWVDSNLNSSQWLPGTPNTPGTSWLILGSDARDGTTGQDGTTGARTDTILVLTKPNSGPSSLISIPRDSLVQVGQDYMKINAVYQISKTDLVKQVETVTGQHIDHVAEIQFGGLKSVVDALDGVKLCYDHTVDDVNSGMKWQAGCHVANGDQALAFSRMRYSDPNGDFGRAARQRQVIAAIMSTAASGSTLSNFGKTTATAKAGLRAIRVDEHTTPYTLATMAMAFRSATGGSGVTGSLYWKDAGYYVDGVGSCVLLDTAKNHELFAALGRGEHKAGTVGTLAEANQQQ</sequence>
<gene>
    <name evidence="5" type="ORF">BMONG18_0428</name>
</gene>
<comment type="caution">
    <text evidence="5">The sequence shown here is derived from an EMBL/GenBank/DDBJ whole genome shotgun (WGS) entry which is preliminary data.</text>
</comment>
<accession>A0A423UEY7</accession>
<organism evidence="5 6">
    <name type="scientific">Bifidobacterium mongoliense</name>
    <dbReference type="NCBI Taxonomy" id="518643"/>
    <lineage>
        <taxon>Bacteria</taxon>
        <taxon>Bacillati</taxon>
        <taxon>Actinomycetota</taxon>
        <taxon>Actinomycetes</taxon>
        <taxon>Bifidobacteriales</taxon>
        <taxon>Bifidobacteriaceae</taxon>
        <taxon>Bifidobacterium</taxon>
    </lineage>
</organism>
<evidence type="ECO:0000259" key="4">
    <source>
        <dbReference type="Pfam" id="PF03816"/>
    </source>
</evidence>
<keyword evidence="3" id="KW-0812">Transmembrane</keyword>